<sequence length="41" mass="4805">MILEYVDLCYYYIRNQRIDKEYIPGNAYEQLWGGGNGSTTP</sequence>
<organism evidence="1 2">
    <name type="scientific">Dictyobacter alpinus</name>
    <dbReference type="NCBI Taxonomy" id="2014873"/>
    <lineage>
        <taxon>Bacteria</taxon>
        <taxon>Bacillati</taxon>
        <taxon>Chloroflexota</taxon>
        <taxon>Ktedonobacteria</taxon>
        <taxon>Ktedonobacterales</taxon>
        <taxon>Dictyobacteraceae</taxon>
        <taxon>Dictyobacter</taxon>
    </lineage>
</organism>
<accession>A0A402BC20</accession>
<dbReference type="Proteomes" id="UP000287171">
    <property type="component" value="Unassembled WGS sequence"/>
</dbReference>
<name>A0A402BC20_9CHLR</name>
<reference evidence="2" key="1">
    <citation type="submission" date="2018-12" db="EMBL/GenBank/DDBJ databases">
        <title>Tengunoibacter tsumagoiensis gen. nov., sp. nov., Dictyobacter kobayashii sp. nov., D. alpinus sp. nov., and D. joshuensis sp. nov. and description of Dictyobacteraceae fam. nov. within the order Ktedonobacterales isolated from Tengu-no-mugimeshi.</title>
        <authorList>
            <person name="Wang C.M."/>
            <person name="Zheng Y."/>
            <person name="Sakai Y."/>
            <person name="Toyoda A."/>
            <person name="Minakuchi Y."/>
            <person name="Abe K."/>
            <person name="Yokota A."/>
            <person name="Yabe S."/>
        </authorList>
    </citation>
    <scope>NUCLEOTIDE SEQUENCE [LARGE SCALE GENOMIC DNA]</scope>
    <source>
        <strain evidence="2">Uno16</strain>
    </source>
</reference>
<evidence type="ECO:0000313" key="2">
    <source>
        <dbReference type="Proteomes" id="UP000287171"/>
    </source>
</evidence>
<keyword evidence="2" id="KW-1185">Reference proteome</keyword>
<proteinExistence type="predicted"/>
<gene>
    <name evidence="1" type="ORF">KDA_44520</name>
</gene>
<dbReference type="AlphaFoldDB" id="A0A402BC20"/>
<evidence type="ECO:0000313" key="1">
    <source>
        <dbReference type="EMBL" id="GCE28968.1"/>
    </source>
</evidence>
<comment type="caution">
    <text evidence="1">The sequence shown here is derived from an EMBL/GenBank/DDBJ whole genome shotgun (WGS) entry which is preliminary data.</text>
</comment>
<dbReference type="EMBL" id="BIFT01000001">
    <property type="protein sequence ID" value="GCE28968.1"/>
    <property type="molecule type" value="Genomic_DNA"/>
</dbReference>
<protein>
    <submittedName>
        <fullName evidence="1">Uncharacterized protein</fullName>
    </submittedName>
</protein>